<gene>
    <name evidence="2" type="ORF">PIB30_069399</name>
</gene>
<comment type="caution">
    <text evidence="2">The sequence shown here is derived from an EMBL/GenBank/DDBJ whole genome shotgun (WGS) entry which is preliminary data.</text>
</comment>
<name>A0ABU6SP79_9FABA</name>
<evidence type="ECO:0000313" key="3">
    <source>
        <dbReference type="Proteomes" id="UP001341840"/>
    </source>
</evidence>
<evidence type="ECO:0000256" key="1">
    <source>
        <dbReference type="SAM" id="MobiDB-lite"/>
    </source>
</evidence>
<evidence type="ECO:0000313" key="2">
    <source>
        <dbReference type="EMBL" id="MED6137906.1"/>
    </source>
</evidence>
<sequence>MELISRQSSPRRLNYTDGSAGQAVYDYVVVIFRKFANFTDDLIGNRGRGTGGRRGWPRKRTSVPLDLGEAEDGTSTLLATSTPVIPTPSLFQGLLAMRMIPTPASRVQSSETHGTCSQRKTPTQTTTGDDETPHPSQI</sequence>
<protein>
    <submittedName>
        <fullName evidence="2">Uncharacterized protein</fullName>
    </submittedName>
</protein>
<dbReference type="EMBL" id="JASCZI010061176">
    <property type="protein sequence ID" value="MED6137906.1"/>
    <property type="molecule type" value="Genomic_DNA"/>
</dbReference>
<accession>A0ABU6SP79</accession>
<dbReference type="Proteomes" id="UP001341840">
    <property type="component" value="Unassembled WGS sequence"/>
</dbReference>
<feature type="region of interest" description="Disordered" evidence="1">
    <location>
        <begin position="46"/>
        <end position="68"/>
    </location>
</feature>
<feature type="region of interest" description="Disordered" evidence="1">
    <location>
        <begin position="102"/>
        <end position="138"/>
    </location>
</feature>
<keyword evidence="3" id="KW-1185">Reference proteome</keyword>
<proteinExistence type="predicted"/>
<reference evidence="2 3" key="1">
    <citation type="journal article" date="2023" name="Plants (Basel)">
        <title>Bridging the Gap: Combining Genomics and Transcriptomics Approaches to Understand Stylosanthes scabra, an Orphan Legume from the Brazilian Caatinga.</title>
        <authorList>
            <person name="Ferreira-Neto J.R.C."/>
            <person name="da Silva M.D."/>
            <person name="Binneck E."/>
            <person name="de Melo N.F."/>
            <person name="da Silva R.H."/>
            <person name="de Melo A.L.T.M."/>
            <person name="Pandolfi V."/>
            <person name="Bustamante F.O."/>
            <person name="Brasileiro-Vidal A.C."/>
            <person name="Benko-Iseppon A.M."/>
        </authorList>
    </citation>
    <scope>NUCLEOTIDE SEQUENCE [LARGE SCALE GENOMIC DNA]</scope>
    <source>
        <tissue evidence="2">Leaves</tissue>
    </source>
</reference>
<organism evidence="2 3">
    <name type="scientific">Stylosanthes scabra</name>
    <dbReference type="NCBI Taxonomy" id="79078"/>
    <lineage>
        <taxon>Eukaryota</taxon>
        <taxon>Viridiplantae</taxon>
        <taxon>Streptophyta</taxon>
        <taxon>Embryophyta</taxon>
        <taxon>Tracheophyta</taxon>
        <taxon>Spermatophyta</taxon>
        <taxon>Magnoliopsida</taxon>
        <taxon>eudicotyledons</taxon>
        <taxon>Gunneridae</taxon>
        <taxon>Pentapetalae</taxon>
        <taxon>rosids</taxon>
        <taxon>fabids</taxon>
        <taxon>Fabales</taxon>
        <taxon>Fabaceae</taxon>
        <taxon>Papilionoideae</taxon>
        <taxon>50 kb inversion clade</taxon>
        <taxon>dalbergioids sensu lato</taxon>
        <taxon>Dalbergieae</taxon>
        <taxon>Pterocarpus clade</taxon>
        <taxon>Stylosanthes</taxon>
    </lineage>
</organism>
<feature type="compositionally biased region" description="Polar residues" evidence="1">
    <location>
        <begin position="105"/>
        <end position="120"/>
    </location>
</feature>